<keyword evidence="4" id="KW-1185">Reference proteome</keyword>
<evidence type="ECO:0000256" key="1">
    <source>
        <dbReference type="ARBA" id="ARBA00022614"/>
    </source>
</evidence>
<protein>
    <recommendedName>
        <fullName evidence="5">NACHT LRR and PYD domain-containing protein</fullName>
    </recommendedName>
</protein>
<dbReference type="Gene3D" id="3.80.10.10">
    <property type="entry name" value="Ribonuclease Inhibitor"/>
    <property type="match status" value="1"/>
</dbReference>
<dbReference type="SUPFAM" id="SSF52047">
    <property type="entry name" value="RNI-like"/>
    <property type="match status" value="1"/>
</dbReference>
<dbReference type="AlphaFoldDB" id="A0A671W4L2"/>
<dbReference type="InParanoid" id="A0A671W4L2"/>
<evidence type="ECO:0000313" key="3">
    <source>
        <dbReference type="Ensembl" id="ENSSAUP00010032897.1"/>
    </source>
</evidence>
<dbReference type="OMA" id="DYICFRV"/>
<reference evidence="3" key="2">
    <citation type="submission" date="2025-08" db="UniProtKB">
        <authorList>
            <consortium name="Ensembl"/>
        </authorList>
    </citation>
    <scope>IDENTIFICATION</scope>
</reference>
<dbReference type="Ensembl" id="ENSSAUT00010034650.1">
    <property type="protein sequence ID" value="ENSSAUP00010032897.1"/>
    <property type="gene ID" value="ENSSAUG00010013948.1"/>
</dbReference>
<dbReference type="InterPro" id="IPR032675">
    <property type="entry name" value="LRR_dom_sf"/>
</dbReference>
<dbReference type="GeneTree" id="ENSGT01150000287022"/>
<evidence type="ECO:0008006" key="5">
    <source>
        <dbReference type="Google" id="ProtNLM"/>
    </source>
</evidence>
<reference evidence="3" key="1">
    <citation type="submission" date="2021-04" db="EMBL/GenBank/DDBJ databases">
        <authorList>
            <consortium name="Wellcome Sanger Institute Data Sharing"/>
        </authorList>
    </citation>
    <scope>NUCLEOTIDE SEQUENCE [LARGE SCALE GENOMIC DNA]</scope>
</reference>
<accession>A0A671W4L2</accession>
<organism evidence="3 4">
    <name type="scientific">Sparus aurata</name>
    <name type="common">Gilthead sea bream</name>
    <dbReference type="NCBI Taxonomy" id="8175"/>
    <lineage>
        <taxon>Eukaryota</taxon>
        <taxon>Metazoa</taxon>
        <taxon>Chordata</taxon>
        <taxon>Craniata</taxon>
        <taxon>Vertebrata</taxon>
        <taxon>Euteleostomi</taxon>
        <taxon>Actinopterygii</taxon>
        <taxon>Neopterygii</taxon>
        <taxon>Teleostei</taxon>
        <taxon>Neoteleostei</taxon>
        <taxon>Acanthomorphata</taxon>
        <taxon>Eupercaria</taxon>
        <taxon>Spariformes</taxon>
        <taxon>Sparidae</taxon>
        <taxon>Sparus</taxon>
    </lineage>
</organism>
<dbReference type="PANTHER" id="PTHR24106">
    <property type="entry name" value="NACHT, LRR AND CARD DOMAINS-CONTAINING"/>
    <property type="match status" value="1"/>
</dbReference>
<reference evidence="3" key="3">
    <citation type="submission" date="2025-09" db="UniProtKB">
        <authorList>
            <consortium name="Ensembl"/>
        </authorList>
    </citation>
    <scope>IDENTIFICATION</scope>
</reference>
<keyword evidence="1" id="KW-0433">Leucine-rich repeat</keyword>
<dbReference type="Proteomes" id="UP000472265">
    <property type="component" value="Chromosome 6"/>
</dbReference>
<dbReference type="InterPro" id="IPR051261">
    <property type="entry name" value="NLR"/>
</dbReference>
<dbReference type="SMART" id="SM00368">
    <property type="entry name" value="LRR_RI"/>
    <property type="match status" value="2"/>
</dbReference>
<name>A0A671W4L2_SPAAU</name>
<keyword evidence="2" id="KW-0677">Repeat</keyword>
<evidence type="ECO:0000256" key="2">
    <source>
        <dbReference type="ARBA" id="ARBA00022737"/>
    </source>
</evidence>
<proteinExistence type="predicted"/>
<sequence length="88" mass="9721">MQSPHCRLETLRLNSYSLSEISSASLASALKSNPSHLRELQLSQNKLQDSGVTLLCDFLQSPLCRLETLRSVKSLSPFLLISAVLSFT</sequence>
<evidence type="ECO:0000313" key="4">
    <source>
        <dbReference type="Proteomes" id="UP000472265"/>
    </source>
</evidence>